<dbReference type="EMBL" id="CAJOBQ010001309">
    <property type="protein sequence ID" value="CAF4476004.1"/>
    <property type="molecule type" value="Genomic_DNA"/>
</dbReference>
<accession>A0A820TT49</accession>
<proteinExistence type="predicted"/>
<feature type="transmembrane region" description="Helical" evidence="2">
    <location>
        <begin position="89"/>
        <end position="117"/>
    </location>
</feature>
<organism evidence="3 4">
    <name type="scientific">Rotaria socialis</name>
    <dbReference type="NCBI Taxonomy" id="392032"/>
    <lineage>
        <taxon>Eukaryota</taxon>
        <taxon>Metazoa</taxon>
        <taxon>Spiralia</taxon>
        <taxon>Gnathifera</taxon>
        <taxon>Rotifera</taxon>
        <taxon>Eurotatoria</taxon>
        <taxon>Bdelloidea</taxon>
        <taxon>Philodinida</taxon>
        <taxon>Philodinidae</taxon>
        <taxon>Rotaria</taxon>
    </lineage>
</organism>
<keyword evidence="2" id="KW-0472">Membrane</keyword>
<gene>
    <name evidence="3" type="ORF">TSG867_LOCUS19057</name>
</gene>
<keyword evidence="2" id="KW-1133">Transmembrane helix</keyword>
<evidence type="ECO:0000313" key="3">
    <source>
        <dbReference type="EMBL" id="CAF4476004.1"/>
    </source>
</evidence>
<evidence type="ECO:0000256" key="2">
    <source>
        <dbReference type="SAM" id="Phobius"/>
    </source>
</evidence>
<keyword evidence="2" id="KW-0812">Transmembrane</keyword>
<protein>
    <submittedName>
        <fullName evidence="3">Uncharacterized protein</fullName>
    </submittedName>
</protein>
<comment type="caution">
    <text evidence="3">The sequence shown here is derived from an EMBL/GenBank/DDBJ whole genome shotgun (WGS) entry which is preliminary data.</text>
</comment>
<feature type="region of interest" description="Disordered" evidence="1">
    <location>
        <begin position="126"/>
        <end position="199"/>
    </location>
</feature>
<evidence type="ECO:0000313" key="4">
    <source>
        <dbReference type="Proteomes" id="UP000663862"/>
    </source>
</evidence>
<dbReference type="AlphaFoldDB" id="A0A820TT49"/>
<sequence>MKRTRSISLVPYPPRVRRVSRYELQKLFPKYRSSRVSSQQSFDINLQSSQAKNWSLSFNESNFIHQEHPHSNEKRESVSKKLKLRSKLFLTWCTTVSVTTALILLGSIIGTVILLIMKPLTSTTATASTTTTSTTSTSTSTSSTTSTTSSTSCTSSTSTASTTSTSTTSSTTSTTETTSTSSTSITSSTSSSMSIEILK</sequence>
<name>A0A820TT49_9BILA</name>
<dbReference type="Proteomes" id="UP000663862">
    <property type="component" value="Unassembled WGS sequence"/>
</dbReference>
<reference evidence="3" key="1">
    <citation type="submission" date="2021-02" db="EMBL/GenBank/DDBJ databases">
        <authorList>
            <person name="Nowell W R."/>
        </authorList>
    </citation>
    <scope>NUCLEOTIDE SEQUENCE</scope>
</reference>
<feature type="compositionally biased region" description="Low complexity" evidence="1">
    <location>
        <begin position="126"/>
        <end position="192"/>
    </location>
</feature>
<evidence type="ECO:0000256" key="1">
    <source>
        <dbReference type="SAM" id="MobiDB-lite"/>
    </source>
</evidence>